<evidence type="ECO:0000256" key="1">
    <source>
        <dbReference type="ARBA" id="ARBA00004141"/>
    </source>
</evidence>
<feature type="transmembrane region" description="Helical" evidence="5">
    <location>
        <begin position="365"/>
        <end position="383"/>
    </location>
</feature>
<feature type="transmembrane region" description="Helical" evidence="5">
    <location>
        <begin position="24"/>
        <end position="46"/>
    </location>
</feature>
<dbReference type="NCBIfam" id="NF041647">
    <property type="entry name" value="ABC_perm_CPBP"/>
    <property type="match status" value="1"/>
</dbReference>
<accession>A0A2S8G1Y9</accession>
<feature type="transmembrane region" description="Helical" evidence="5">
    <location>
        <begin position="329"/>
        <end position="353"/>
    </location>
</feature>
<dbReference type="PANTHER" id="PTHR43471:SF3">
    <property type="entry name" value="ABC TRANSPORTER PERMEASE PROTEIN NATB"/>
    <property type="match status" value="1"/>
</dbReference>
<evidence type="ECO:0008006" key="10">
    <source>
        <dbReference type="Google" id="ProtNLM"/>
    </source>
</evidence>
<evidence type="ECO:0000256" key="2">
    <source>
        <dbReference type="ARBA" id="ARBA00022692"/>
    </source>
</evidence>
<keyword evidence="3 5" id="KW-1133">Transmembrane helix</keyword>
<dbReference type="RefSeq" id="WP_105353630.1">
    <property type="nucleotide sequence ID" value="NZ_PUIB01000011.1"/>
</dbReference>
<feature type="domain" description="CAAX prenyl protease 2/Lysostaphin resistance protein A-like" evidence="6">
    <location>
        <begin position="600"/>
        <end position="686"/>
    </location>
</feature>
<evidence type="ECO:0000313" key="8">
    <source>
        <dbReference type="EMBL" id="PQO38320.1"/>
    </source>
</evidence>
<reference evidence="8 9" key="1">
    <citation type="submission" date="2018-02" db="EMBL/GenBank/DDBJ databases">
        <title>Comparative genomes isolates from brazilian mangrove.</title>
        <authorList>
            <person name="Araujo J.E."/>
            <person name="Taketani R.G."/>
            <person name="Silva M.C.P."/>
            <person name="Loureco M.V."/>
            <person name="Andreote F.D."/>
        </authorList>
    </citation>
    <scope>NUCLEOTIDE SEQUENCE [LARGE SCALE GENOMIC DNA]</scope>
    <source>
        <strain evidence="8 9">NAP PRIS-MGV</strain>
    </source>
</reference>
<proteinExistence type="predicted"/>
<comment type="subcellular location">
    <subcellularLocation>
        <location evidence="1">Membrane</location>
        <topology evidence="1">Multi-pass membrane protein</topology>
    </subcellularLocation>
</comment>
<keyword evidence="2 5" id="KW-0812">Transmembrane</keyword>
<feature type="transmembrane region" description="Helical" evidence="5">
    <location>
        <begin position="284"/>
        <end position="309"/>
    </location>
</feature>
<dbReference type="GO" id="GO:0080120">
    <property type="term" value="P:CAAX-box protein maturation"/>
    <property type="evidence" value="ECO:0007669"/>
    <property type="project" value="UniProtKB-ARBA"/>
</dbReference>
<sequence>MNWDNVKLILKRELRDQARDRRTLFSVVGLPVLLYPLMGLMVLQVMQFRQTHPSRLQVIGLAELPNSPELFVPVEAAKEEGEATKETRFEFSPSLLTDAGVTSKFEIEATKASIDSQVVEKTAKETLQSEGFDAIIYFPPGFKERMESFQDEMANGSGDSESEFPSPQLITNSSEERSTLANNRLRQILHAWREKVIQKNLEANHVPTVITDPFSIGTLDLSEKPLDQSSYMWAKIFPFIVVIWALTGAFYPAIDLCAGEKERGTLETLLSSPALRSEIVAGKLLAIMTFSIATSVLNLLSMGFTASFVMGQFGEGAMAGRMNFGPPPIWSLGWLFLALIPMAALFSALALAIATMARSSKEGQYYLLPLLMLNLPLVVLPVLPDTQLTFGTSLIPVSGMSFLLKALMEGDYRTAALYTLPVLGVTAFCIWVAIRWAIDQFNNESVLFRESERFSLQAWLKKVWRDRQTTPTAAGAFVMGIVLLALPHMLGRYIAPEAGPDGKLGTPQLIQYMLTLQVGLILLPVLVAAAIFTRSIAKTFLLRMPDRQMTVGMLVAPVLAICLHPFALYLRGIIQNTIPMSQDLQDRLQNTLGGIEGMPILVIFTMFAILPAICEEFACRGFILSGMRHIGHKWAAISISAIFFGLLHGILQQSIPATIFGLMIGFVAVQTRSILPAILFHATHNSLVFAQGMIVNETLNDFWPLKFLVANVTDTPGDAEYQPILVGICALGAFLIVGLLARMPAELSVEERRQAALDHQGSFHNPVSKSKDTSPTV</sequence>
<comment type="caution">
    <text evidence="8">The sequence shown here is derived from an EMBL/GenBank/DDBJ whole genome shotgun (WGS) entry which is preliminary data.</text>
</comment>
<evidence type="ECO:0000313" key="9">
    <source>
        <dbReference type="Proteomes" id="UP000239388"/>
    </source>
</evidence>
<feature type="transmembrane region" description="Helical" evidence="5">
    <location>
        <begin position="473"/>
        <end position="491"/>
    </location>
</feature>
<dbReference type="GO" id="GO:0016020">
    <property type="term" value="C:membrane"/>
    <property type="evidence" value="ECO:0007669"/>
    <property type="project" value="UniProtKB-SubCell"/>
</dbReference>
<dbReference type="InterPro" id="IPR013525">
    <property type="entry name" value="ABC2_TM"/>
</dbReference>
<dbReference type="InterPro" id="IPR003675">
    <property type="entry name" value="Rce1/LyrA-like_dom"/>
</dbReference>
<feature type="transmembrane region" description="Helical" evidence="5">
    <location>
        <begin position="549"/>
        <end position="570"/>
    </location>
</feature>
<feature type="transmembrane region" description="Helical" evidence="5">
    <location>
        <begin position="724"/>
        <end position="743"/>
    </location>
</feature>
<feature type="transmembrane region" description="Helical" evidence="5">
    <location>
        <begin position="591"/>
        <end position="613"/>
    </location>
</feature>
<feature type="transmembrane region" description="Helical" evidence="5">
    <location>
        <begin position="512"/>
        <end position="537"/>
    </location>
</feature>
<feature type="domain" description="ABC-2 type transporter transmembrane" evidence="7">
    <location>
        <begin position="21"/>
        <end position="434"/>
    </location>
</feature>
<evidence type="ECO:0000256" key="4">
    <source>
        <dbReference type="ARBA" id="ARBA00023136"/>
    </source>
</evidence>
<dbReference type="PANTHER" id="PTHR43471">
    <property type="entry name" value="ABC TRANSPORTER PERMEASE"/>
    <property type="match status" value="1"/>
</dbReference>
<dbReference type="GO" id="GO:0140359">
    <property type="term" value="F:ABC-type transporter activity"/>
    <property type="evidence" value="ECO:0007669"/>
    <property type="project" value="InterPro"/>
</dbReference>
<gene>
    <name evidence="8" type="ORF">C5Y98_09640</name>
</gene>
<dbReference type="Proteomes" id="UP000239388">
    <property type="component" value="Unassembled WGS sequence"/>
</dbReference>
<keyword evidence="4 5" id="KW-0472">Membrane</keyword>
<dbReference type="EMBL" id="PUIB01000011">
    <property type="protein sequence ID" value="PQO38320.1"/>
    <property type="molecule type" value="Genomic_DNA"/>
</dbReference>
<evidence type="ECO:0000256" key="3">
    <source>
        <dbReference type="ARBA" id="ARBA00022989"/>
    </source>
</evidence>
<dbReference type="Pfam" id="PF02517">
    <property type="entry name" value="Rce1-like"/>
    <property type="match status" value="1"/>
</dbReference>
<dbReference type="Pfam" id="PF12698">
    <property type="entry name" value="ABC2_membrane_3"/>
    <property type="match status" value="1"/>
</dbReference>
<evidence type="ECO:0000259" key="7">
    <source>
        <dbReference type="Pfam" id="PF12698"/>
    </source>
</evidence>
<feature type="transmembrane region" description="Helical" evidence="5">
    <location>
        <begin position="633"/>
        <end position="651"/>
    </location>
</feature>
<feature type="transmembrane region" description="Helical" evidence="5">
    <location>
        <begin position="232"/>
        <end position="254"/>
    </location>
</feature>
<dbReference type="AlphaFoldDB" id="A0A2S8G1Y9"/>
<feature type="transmembrane region" description="Helical" evidence="5">
    <location>
        <begin position="415"/>
        <end position="438"/>
    </location>
</feature>
<evidence type="ECO:0000256" key="5">
    <source>
        <dbReference type="SAM" id="Phobius"/>
    </source>
</evidence>
<name>A0A2S8G1Y9_9BACT</name>
<dbReference type="GO" id="GO:0004175">
    <property type="term" value="F:endopeptidase activity"/>
    <property type="evidence" value="ECO:0007669"/>
    <property type="project" value="UniProtKB-ARBA"/>
</dbReference>
<organism evidence="8 9">
    <name type="scientific">Blastopirellula marina</name>
    <dbReference type="NCBI Taxonomy" id="124"/>
    <lineage>
        <taxon>Bacteria</taxon>
        <taxon>Pseudomonadati</taxon>
        <taxon>Planctomycetota</taxon>
        <taxon>Planctomycetia</taxon>
        <taxon>Pirellulales</taxon>
        <taxon>Pirellulaceae</taxon>
        <taxon>Blastopirellula</taxon>
    </lineage>
</organism>
<dbReference type="OrthoDB" id="5486437at2"/>
<evidence type="ECO:0000259" key="6">
    <source>
        <dbReference type="Pfam" id="PF02517"/>
    </source>
</evidence>
<protein>
    <recommendedName>
        <fullName evidence="10">CPBP family intramembrane metalloprotease domain-containing protein</fullName>
    </recommendedName>
</protein>